<accession>A0A1G6QXZ8</accession>
<evidence type="ECO:0000313" key="1">
    <source>
        <dbReference type="EMBL" id="SDC96834.1"/>
    </source>
</evidence>
<protein>
    <submittedName>
        <fullName evidence="1">Uncharacterized protein</fullName>
    </submittedName>
</protein>
<organism evidence="1 2">
    <name type="scientific">Paraburkholderia lycopersici</name>
    <dbReference type="NCBI Taxonomy" id="416944"/>
    <lineage>
        <taxon>Bacteria</taxon>
        <taxon>Pseudomonadati</taxon>
        <taxon>Pseudomonadota</taxon>
        <taxon>Betaproteobacteria</taxon>
        <taxon>Burkholderiales</taxon>
        <taxon>Burkholderiaceae</taxon>
        <taxon>Paraburkholderia</taxon>
    </lineage>
</organism>
<name>A0A1G6QXZ8_9BURK</name>
<dbReference type="AlphaFoldDB" id="A0A1G6QXZ8"/>
<dbReference type="Proteomes" id="UP000198908">
    <property type="component" value="Unassembled WGS sequence"/>
</dbReference>
<gene>
    <name evidence="1" type="ORF">SAMN05421548_112147</name>
</gene>
<sequence>MDPTTIRHATQPIVYASTSQGQRLPVIDITHPRFALPADSSAISALFASYEANERRRARVPAFINRMVLAFVSRRAPLLRSVANPKASFLDGLSTYLLKLGPQNLPPPFNGDIDRKFAASPHVVAMRLRLQQVACLLAQSLISDLDVAGTVPLHLVNIGGGTAIDSLNTLILLNRMRPGGLKARRITISVLDMDRDGPQFGADALRALCAQGAALDGLDVTFAHYVYNWNEPWRLAGILRNATMSGAIVAASSEGGLFEYGTDEAILANLRALYQSAHGQRIVVAGSVTRDDETRRRSISAHRFALVPRGRAEFAALASRTGFVVEHVETTPLSDQVLLVPVATHDSLRSQ</sequence>
<reference evidence="2" key="1">
    <citation type="submission" date="2016-09" db="EMBL/GenBank/DDBJ databases">
        <authorList>
            <person name="Varghese N."/>
            <person name="Submissions S."/>
        </authorList>
    </citation>
    <scope>NUCLEOTIDE SEQUENCE [LARGE SCALE GENOMIC DNA]</scope>
    <source>
        <strain evidence="2">TNe-862</strain>
    </source>
</reference>
<dbReference type="EMBL" id="FMYQ01000012">
    <property type="protein sequence ID" value="SDC96834.1"/>
    <property type="molecule type" value="Genomic_DNA"/>
</dbReference>
<keyword evidence="2" id="KW-1185">Reference proteome</keyword>
<proteinExistence type="predicted"/>
<evidence type="ECO:0000313" key="2">
    <source>
        <dbReference type="Proteomes" id="UP000198908"/>
    </source>
</evidence>